<keyword evidence="8" id="KW-0186">Copper</keyword>
<evidence type="ECO:0000256" key="11">
    <source>
        <dbReference type="ARBA" id="ARBA00023277"/>
    </source>
</evidence>
<evidence type="ECO:0000256" key="13">
    <source>
        <dbReference type="ARBA" id="ARBA00044502"/>
    </source>
</evidence>
<feature type="signal peptide" evidence="17">
    <location>
        <begin position="1"/>
        <end position="19"/>
    </location>
</feature>
<dbReference type="OMA" id="VICHRDA"/>
<dbReference type="GO" id="GO:0046872">
    <property type="term" value="F:metal ion binding"/>
    <property type="evidence" value="ECO:0007669"/>
    <property type="project" value="UniProtKB-KW"/>
</dbReference>
<dbReference type="GO" id="GO:0030245">
    <property type="term" value="P:cellulose catabolic process"/>
    <property type="evidence" value="ECO:0007669"/>
    <property type="project" value="UniProtKB-KW"/>
</dbReference>
<keyword evidence="4" id="KW-0479">Metal-binding</keyword>
<dbReference type="CDD" id="cd21175">
    <property type="entry name" value="LPMO_AA9"/>
    <property type="match status" value="1"/>
</dbReference>
<evidence type="ECO:0000256" key="15">
    <source>
        <dbReference type="ARBA" id="ARBA00047174"/>
    </source>
</evidence>
<evidence type="ECO:0000256" key="16">
    <source>
        <dbReference type="SAM" id="MobiDB-lite"/>
    </source>
</evidence>
<feature type="region of interest" description="Disordered" evidence="16">
    <location>
        <begin position="289"/>
        <end position="309"/>
    </location>
</feature>
<keyword evidence="10" id="KW-1015">Disulfide bond</keyword>
<keyword evidence="6" id="KW-0136">Cellulose degradation</keyword>
<accession>A0A0U5G4K1</accession>
<evidence type="ECO:0000256" key="1">
    <source>
        <dbReference type="ARBA" id="ARBA00001973"/>
    </source>
</evidence>
<dbReference type="InterPro" id="IPR049892">
    <property type="entry name" value="AA9"/>
</dbReference>
<dbReference type="InterPro" id="IPR005103">
    <property type="entry name" value="AA9_LPMO"/>
</dbReference>
<dbReference type="EMBL" id="CDMC01000008">
    <property type="protein sequence ID" value="CEL06994.1"/>
    <property type="molecule type" value="Genomic_DNA"/>
</dbReference>
<evidence type="ECO:0000256" key="4">
    <source>
        <dbReference type="ARBA" id="ARBA00022723"/>
    </source>
</evidence>
<evidence type="ECO:0000256" key="7">
    <source>
        <dbReference type="ARBA" id="ARBA00023002"/>
    </source>
</evidence>
<keyword evidence="5 17" id="KW-0732">Signal</keyword>
<evidence type="ECO:0000256" key="2">
    <source>
        <dbReference type="ARBA" id="ARBA00004613"/>
    </source>
</evidence>
<evidence type="ECO:0000259" key="18">
    <source>
        <dbReference type="Pfam" id="PF03443"/>
    </source>
</evidence>
<dbReference type="OrthoDB" id="4849160at2759"/>
<dbReference type="Gene3D" id="2.70.50.70">
    <property type="match status" value="1"/>
</dbReference>
<proteinExistence type="inferred from homology"/>
<dbReference type="STRING" id="454130.A0A0U5G4K1"/>
<feature type="compositionally biased region" description="Polar residues" evidence="16">
    <location>
        <begin position="290"/>
        <end position="300"/>
    </location>
</feature>
<evidence type="ECO:0000256" key="17">
    <source>
        <dbReference type="SAM" id="SignalP"/>
    </source>
</evidence>
<evidence type="ECO:0000313" key="20">
    <source>
        <dbReference type="Proteomes" id="UP000054771"/>
    </source>
</evidence>
<keyword evidence="11" id="KW-0119">Carbohydrate metabolism</keyword>
<dbReference type="GO" id="GO:0004497">
    <property type="term" value="F:monooxygenase activity"/>
    <property type="evidence" value="ECO:0007669"/>
    <property type="project" value="UniProtKB-KW"/>
</dbReference>
<comment type="subcellular location">
    <subcellularLocation>
        <location evidence="2">Secreted</location>
    </subcellularLocation>
</comment>
<evidence type="ECO:0000256" key="9">
    <source>
        <dbReference type="ARBA" id="ARBA00023033"/>
    </source>
</evidence>
<evidence type="ECO:0000256" key="8">
    <source>
        <dbReference type="ARBA" id="ARBA00023008"/>
    </source>
</evidence>
<feature type="domain" description="Auxiliary Activity family 9 catalytic" evidence="18">
    <location>
        <begin position="20"/>
        <end position="220"/>
    </location>
</feature>
<dbReference type="GO" id="GO:0005576">
    <property type="term" value="C:extracellular region"/>
    <property type="evidence" value="ECO:0007669"/>
    <property type="project" value="UniProtKB-SubCell"/>
</dbReference>
<reference evidence="20" key="1">
    <citation type="journal article" date="2016" name="Genome Announc.">
        <title>Draft genome sequences of fungus Aspergillus calidoustus.</title>
        <authorList>
            <person name="Horn F."/>
            <person name="Linde J."/>
            <person name="Mattern D.J."/>
            <person name="Walther G."/>
            <person name="Guthke R."/>
            <person name="Scherlach K."/>
            <person name="Martin K."/>
            <person name="Brakhage A.A."/>
            <person name="Petzke L."/>
            <person name="Valiante V."/>
        </authorList>
    </citation>
    <scope>NUCLEOTIDE SEQUENCE [LARGE SCALE GENOMIC DNA]</scope>
    <source>
        <strain evidence="20">SF006504</strain>
    </source>
</reference>
<keyword evidence="20" id="KW-1185">Reference proteome</keyword>
<evidence type="ECO:0000256" key="5">
    <source>
        <dbReference type="ARBA" id="ARBA00022729"/>
    </source>
</evidence>
<dbReference type="PANTHER" id="PTHR33353">
    <property type="entry name" value="PUTATIVE (AFU_ORTHOLOGUE AFUA_1G12560)-RELATED"/>
    <property type="match status" value="1"/>
</dbReference>
<dbReference type="AlphaFoldDB" id="A0A0U5G4K1"/>
<organism evidence="19 20">
    <name type="scientific">Aspergillus calidoustus</name>
    <dbReference type="NCBI Taxonomy" id="454130"/>
    <lineage>
        <taxon>Eukaryota</taxon>
        <taxon>Fungi</taxon>
        <taxon>Dikarya</taxon>
        <taxon>Ascomycota</taxon>
        <taxon>Pezizomycotina</taxon>
        <taxon>Eurotiomycetes</taxon>
        <taxon>Eurotiomycetidae</taxon>
        <taxon>Eurotiales</taxon>
        <taxon>Aspergillaceae</taxon>
        <taxon>Aspergillus</taxon>
        <taxon>Aspergillus subgen. Nidulantes</taxon>
    </lineage>
</organism>
<evidence type="ECO:0000256" key="14">
    <source>
        <dbReference type="ARBA" id="ARBA00045077"/>
    </source>
</evidence>
<dbReference type="EC" id="1.14.99.56" evidence="15"/>
<gene>
    <name evidence="19" type="ORF">ASPCAL10161</name>
</gene>
<feature type="chain" id="PRO_5006857524" description="lytic cellulose monooxygenase (C4-dehydrogenating)" evidence="17">
    <location>
        <begin position="20"/>
        <end position="368"/>
    </location>
</feature>
<keyword evidence="7" id="KW-0560">Oxidoreductase</keyword>
<evidence type="ECO:0000256" key="3">
    <source>
        <dbReference type="ARBA" id="ARBA00022525"/>
    </source>
</evidence>
<comment type="similarity">
    <text evidence="13">Belongs to the polysaccharide monooxygenase AA9 family.</text>
</comment>
<sequence>MTVPLFILAALATAGTVSAHGYIKSINVAGQEYGGFLADVYPWSEPKPDLIAWSTTATDTGFVQTVPGPDVICHRDAKPGKLSAPIAAGETVTVTWSQWLGEHKGPVLNYLAACNGDCAAVHAADLKFFKISESGFENGLWGSDILIQQGNSWDVVIPADIKAGGYVLRHEIVAMHGKFQLYPQCINLQVTEGGEAVPEGVPGAQLYTGQEPGLNTNVWGEVKGYIPPGPKLYNPAGPGEEREDTTETSTPVVTATPTTFVTMTSPAPSTESGAPVETTDDPLVVIPVTPGSSADTTPAETGTSTKTTCSPTCPVSSTATETVIATTTITSTGVPPQETPTDFEMTIEDVEYVCMPRGKHRALVAGQR</sequence>
<evidence type="ECO:0000256" key="12">
    <source>
        <dbReference type="ARBA" id="ARBA00023326"/>
    </source>
</evidence>
<dbReference type="Proteomes" id="UP000054771">
    <property type="component" value="Unassembled WGS sequence"/>
</dbReference>
<dbReference type="PANTHER" id="PTHR33353:SF10">
    <property type="entry name" value="ENDO-BETA-1,4-GLUCANASE D"/>
    <property type="match status" value="1"/>
</dbReference>
<evidence type="ECO:0000256" key="6">
    <source>
        <dbReference type="ARBA" id="ARBA00023001"/>
    </source>
</evidence>
<protein>
    <recommendedName>
        <fullName evidence="15">lytic cellulose monooxygenase (C4-dehydrogenating)</fullName>
        <ecNumber evidence="15">1.14.99.56</ecNumber>
    </recommendedName>
</protein>
<name>A0A0U5G4K1_ASPCI</name>
<evidence type="ECO:0000313" key="19">
    <source>
        <dbReference type="EMBL" id="CEL06994.1"/>
    </source>
</evidence>
<comment type="cofactor">
    <cofactor evidence="1">
        <name>Cu(2+)</name>
        <dbReference type="ChEBI" id="CHEBI:29036"/>
    </cofactor>
</comment>
<dbReference type="Pfam" id="PF03443">
    <property type="entry name" value="AA9"/>
    <property type="match status" value="1"/>
</dbReference>
<evidence type="ECO:0000256" key="10">
    <source>
        <dbReference type="ARBA" id="ARBA00023157"/>
    </source>
</evidence>
<keyword evidence="3" id="KW-0964">Secreted</keyword>
<keyword evidence="9" id="KW-0503">Monooxygenase</keyword>
<comment type="catalytic activity">
    <reaction evidence="14">
        <text>[(1-&gt;4)-beta-D-glucosyl]n+m + reduced acceptor + O2 = 4-dehydro-beta-D-glucosyl-[(1-&gt;4)-beta-D-glucosyl]n-1 + [(1-&gt;4)-beta-D-glucosyl]m + acceptor + H2O.</text>
        <dbReference type="EC" id="1.14.99.56"/>
    </reaction>
</comment>
<keyword evidence="12" id="KW-0624">Polysaccharide degradation</keyword>